<sequence length="192" mass="21628">MIKTNRIIQICSSLCLFMIKPTLLCVAFLLPTVVFTYFLSFGFSPFVVAFPVLLLSTIFLVTITTKKKVILIKNAVQKENLTASPENLLEEKLQLVFKNGTIFDGPVSEDDDGEEDGLIEIAITDSEIMDLKEEKKETRDSNLLDILPLSMFKQPGLMELLAEINEVNEEDDLIEIDISMGSIKCSRFELEI</sequence>
<dbReference type="OrthoDB" id="784738at2759"/>
<dbReference type="Proteomes" id="UP000187406">
    <property type="component" value="Unassembled WGS sequence"/>
</dbReference>
<dbReference type="AlphaFoldDB" id="A0A1Q3BLA2"/>
<evidence type="ECO:0008006" key="4">
    <source>
        <dbReference type="Google" id="ProtNLM"/>
    </source>
</evidence>
<comment type="caution">
    <text evidence="2">The sequence shown here is derived from an EMBL/GenBank/DDBJ whole genome shotgun (WGS) entry which is preliminary data.</text>
</comment>
<proteinExistence type="predicted"/>
<evidence type="ECO:0000313" key="3">
    <source>
        <dbReference type="Proteomes" id="UP000187406"/>
    </source>
</evidence>
<reference evidence="3" key="1">
    <citation type="submission" date="2016-04" db="EMBL/GenBank/DDBJ databases">
        <title>Cephalotus genome sequencing.</title>
        <authorList>
            <person name="Fukushima K."/>
            <person name="Hasebe M."/>
            <person name="Fang X."/>
        </authorList>
    </citation>
    <scope>NUCLEOTIDE SEQUENCE [LARGE SCALE GENOMIC DNA]</scope>
    <source>
        <strain evidence="3">cv. St1</strain>
    </source>
</reference>
<dbReference type="PANTHER" id="PTHR35708">
    <property type="entry name" value="GB|AAD25831.1"/>
    <property type="match status" value="1"/>
</dbReference>
<keyword evidence="1" id="KW-1133">Transmembrane helix</keyword>
<evidence type="ECO:0000313" key="2">
    <source>
        <dbReference type="EMBL" id="GAV68806.1"/>
    </source>
</evidence>
<name>A0A1Q3BLA2_CEPFO</name>
<dbReference type="InParanoid" id="A0A1Q3BLA2"/>
<gene>
    <name evidence="2" type="ORF">CFOL_v3_12309</name>
</gene>
<evidence type="ECO:0000256" key="1">
    <source>
        <dbReference type="SAM" id="Phobius"/>
    </source>
</evidence>
<dbReference type="EMBL" id="BDDD01000665">
    <property type="protein sequence ID" value="GAV68806.1"/>
    <property type="molecule type" value="Genomic_DNA"/>
</dbReference>
<dbReference type="PANTHER" id="PTHR35708:SF3">
    <property type="entry name" value="GB|AAD25831.1"/>
    <property type="match status" value="1"/>
</dbReference>
<keyword evidence="1" id="KW-0812">Transmembrane</keyword>
<keyword evidence="1" id="KW-0472">Membrane</keyword>
<feature type="transmembrane region" description="Helical" evidence="1">
    <location>
        <begin position="36"/>
        <end position="63"/>
    </location>
</feature>
<accession>A0A1Q3BLA2</accession>
<organism evidence="2 3">
    <name type="scientific">Cephalotus follicularis</name>
    <name type="common">Albany pitcher plant</name>
    <dbReference type="NCBI Taxonomy" id="3775"/>
    <lineage>
        <taxon>Eukaryota</taxon>
        <taxon>Viridiplantae</taxon>
        <taxon>Streptophyta</taxon>
        <taxon>Embryophyta</taxon>
        <taxon>Tracheophyta</taxon>
        <taxon>Spermatophyta</taxon>
        <taxon>Magnoliopsida</taxon>
        <taxon>eudicotyledons</taxon>
        <taxon>Gunneridae</taxon>
        <taxon>Pentapetalae</taxon>
        <taxon>rosids</taxon>
        <taxon>fabids</taxon>
        <taxon>Oxalidales</taxon>
        <taxon>Cephalotaceae</taxon>
        <taxon>Cephalotus</taxon>
    </lineage>
</organism>
<protein>
    <recommendedName>
        <fullName evidence="4">Transmembrane protein</fullName>
    </recommendedName>
</protein>
<feature type="transmembrane region" description="Helical" evidence="1">
    <location>
        <begin position="7"/>
        <end position="30"/>
    </location>
</feature>
<keyword evidence="3" id="KW-1185">Reference proteome</keyword>